<evidence type="ECO:0000313" key="2">
    <source>
        <dbReference type="EMBL" id="KFZ28286.1"/>
    </source>
</evidence>
<keyword evidence="1" id="KW-0812">Transmembrane</keyword>
<dbReference type="RefSeq" id="WP_034733243.1">
    <property type="nucleotide sequence ID" value="NZ_JPIN01000009.1"/>
</dbReference>
<keyword evidence="1" id="KW-0472">Membrane</keyword>
<evidence type="ECO:0000256" key="1">
    <source>
        <dbReference type="SAM" id="Phobius"/>
    </source>
</evidence>
<keyword evidence="3" id="KW-1185">Reference proteome</keyword>
<dbReference type="STRING" id="1517416.IDAT_09785"/>
<organism evidence="2 3">
    <name type="scientific">Pseudidiomarina atlantica</name>
    <dbReference type="NCBI Taxonomy" id="1517416"/>
    <lineage>
        <taxon>Bacteria</taxon>
        <taxon>Pseudomonadati</taxon>
        <taxon>Pseudomonadota</taxon>
        <taxon>Gammaproteobacteria</taxon>
        <taxon>Alteromonadales</taxon>
        <taxon>Idiomarinaceae</taxon>
        <taxon>Pseudidiomarina</taxon>
    </lineage>
</organism>
<name>A0A094J6S0_9GAMM</name>
<proteinExistence type="predicted"/>
<accession>A0A094J6S0</accession>
<feature type="transmembrane region" description="Helical" evidence="1">
    <location>
        <begin position="38"/>
        <end position="57"/>
    </location>
</feature>
<dbReference type="AlphaFoldDB" id="A0A094J6S0"/>
<evidence type="ECO:0000313" key="3">
    <source>
        <dbReference type="Proteomes" id="UP000053718"/>
    </source>
</evidence>
<feature type="transmembrane region" description="Helical" evidence="1">
    <location>
        <begin position="78"/>
        <end position="96"/>
    </location>
</feature>
<feature type="transmembrane region" description="Helical" evidence="1">
    <location>
        <begin position="108"/>
        <end position="127"/>
    </location>
</feature>
<comment type="caution">
    <text evidence="2">The sequence shown here is derived from an EMBL/GenBank/DDBJ whole genome shotgun (WGS) entry which is preliminary data.</text>
</comment>
<dbReference type="EMBL" id="JPIN01000009">
    <property type="protein sequence ID" value="KFZ28286.1"/>
    <property type="molecule type" value="Genomic_DNA"/>
</dbReference>
<reference evidence="2 3" key="1">
    <citation type="submission" date="2014-06" db="EMBL/GenBank/DDBJ databases">
        <title>Draft genome sequence of Idiomarina sp. MCCC 1A10513.</title>
        <authorList>
            <person name="Du J."/>
            <person name="Lai Q."/>
            <person name="Shao Z."/>
        </authorList>
    </citation>
    <scope>NUCLEOTIDE SEQUENCE [LARGE SCALE GENOMIC DNA]</scope>
    <source>
        <strain evidence="2 3">MCCC 1A10513</strain>
    </source>
</reference>
<sequence length="131" mass="14405">MSQQQTRKRTLLLAIWTALWVLSTALVTYVSTQHQTDYTTLKAGFLALNLAIGIIMIEMNRRYVLALDELQQKIHLQAMGISLGVTLIGGIAYSLADVGNLIQGDAEIGYLIMLMGISYLISVVTGARKYA</sequence>
<keyword evidence="1" id="KW-1133">Transmembrane helix</keyword>
<dbReference type="OrthoDB" id="1551090at2"/>
<dbReference type="Proteomes" id="UP000053718">
    <property type="component" value="Unassembled WGS sequence"/>
</dbReference>
<feature type="transmembrane region" description="Helical" evidence="1">
    <location>
        <begin position="12"/>
        <end position="32"/>
    </location>
</feature>
<dbReference type="eggNOG" id="ENOG5032RR8">
    <property type="taxonomic scope" value="Bacteria"/>
</dbReference>
<gene>
    <name evidence="2" type="ORF">IDAT_09785</name>
</gene>
<protein>
    <submittedName>
        <fullName evidence="2">Uncharacterized protein</fullName>
    </submittedName>
</protein>